<name>A0A210QWS1_MIZYE</name>
<dbReference type="SUPFAM" id="SSF57850">
    <property type="entry name" value="RING/U-box"/>
    <property type="match status" value="1"/>
</dbReference>
<dbReference type="OrthoDB" id="6105938at2759"/>
<dbReference type="SMART" id="SM00184">
    <property type="entry name" value="RING"/>
    <property type="match status" value="1"/>
</dbReference>
<evidence type="ECO:0000256" key="2">
    <source>
        <dbReference type="ARBA" id="ARBA00022771"/>
    </source>
</evidence>
<evidence type="ECO:0000256" key="1">
    <source>
        <dbReference type="ARBA" id="ARBA00022723"/>
    </source>
</evidence>
<evidence type="ECO:0000256" key="3">
    <source>
        <dbReference type="ARBA" id="ARBA00022833"/>
    </source>
</evidence>
<dbReference type="GO" id="GO:0016567">
    <property type="term" value="P:protein ubiquitination"/>
    <property type="evidence" value="ECO:0007669"/>
    <property type="project" value="TreeGrafter"/>
</dbReference>
<keyword evidence="3" id="KW-0862">Zinc</keyword>
<keyword evidence="6" id="KW-0472">Membrane</keyword>
<feature type="domain" description="RING-type" evidence="7">
    <location>
        <begin position="21"/>
        <end position="72"/>
    </location>
</feature>
<dbReference type="Gene3D" id="3.30.40.10">
    <property type="entry name" value="Zinc/RING finger domain, C3HC4 (zinc finger)"/>
    <property type="match status" value="1"/>
</dbReference>
<dbReference type="AlphaFoldDB" id="A0A210QWS1"/>
<dbReference type="EMBL" id="NEDP02001463">
    <property type="protein sequence ID" value="OWF53229.1"/>
    <property type="molecule type" value="Genomic_DNA"/>
</dbReference>
<keyword evidence="9" id="KW-1185">Reference proteome</keyword>
<dbReference type="InterPro" id="IPR051435">
    <property type="entry name" value="RING_finger_E3_ubiq-ligases"/>
</dbReference>
<evidence type="ECO:0000256" key="5">
    <source>
        <dbReference type="SAM" id="MobiDB-lite"/>
    </source>
</evidence>
<dbReference type="Pfam" id="PF15227">
    <property type="entry name" value="zf-C3HC4_4"/>
    <property type="match status" value="1"/>
</dbReference>
<keyword evidence="6" id="KW-1133">Transmembrane helix</keyword>
<dbReference type="PANTHER" id="PTHR22791:SF6">
    <property type="entry name" value="RING-TYPE DOMAIN-CONTAINING PROTEIN"/>
    <property type="match status" value="1"/>
</dbReference>
<keyword evidence="6" id="KW-0812">Transmembrane</keyword>
<dbReference type="GO" id="GO:0008270">
    <property type="term" value="F:zinc ion binding"/>
    <property type="evidence" value="ECO:0007669"/>
    <property type="project" value="UniProtKB-KW"/>
</dbReference>
<keyword evidence="1" id="KW-0479">Metal-binding</keyword>
<dbReference type="PANTHER" id="PTHR22791">
    <property type="entry name" value="RING-TYPE DOMAIN-CONTAINING PROTEIN"/>
    <property type="match status" value="1"/>
</dbReference>
<evidence type="ECO:0000259" key="7">
    <source>
        <dbReference type="PROSITE" id="PS50089"/>
    </source>
</evidence>
<reference evidence="8 9" key="1">
    <citation type="journal article" date="2017" name="Nat. Ecol. Evol.">
        <title>Scallop genome provides insights into evolution of bilaterian karyotype and development.</title>
        <authorList>
            <person name="Wang S."/>
            <person name="Zhang J."/>
            <person name="Jiao W."/>
            <person name="Li J."/>
            <person name="Xun X."/>
            <person name="Sun Y."/>
            <person name="Guo X."/>
            <person name="Huan P."/>
            <person name="Dong B."/>
            <person name="Zhang L."/>
            <person name="Hu X."/>
            <person name="Sun X."/>
            <person name="Wang J."/>
            <person name="Zhao C."/>
            <person name="Wang Y."/>
            <person name="Wang D."/>
            <person name="Huang X."/>
            <person name="Wang R."/>
            <person name="Lv J."/>
            <person name="Li Y."/>
            <person name="Zhang Z."/>
            <person name="Liu B."/>
            <person name="Lu W."/>
            <person name="Hui Y."/>
            <person name="Liang J."/>
            <person name="Zhou Z."/>
            <person name="Hou R."/>
            <person name="Li X."/>
            <person name="Liu Y."/>
            <person name="Li H."/>
            <person name="Ning X."/>
            <person name="Lin Y."/>
            <person name="Zhao L."/>
            <person name="Xing Q."/>
            <person name="Dou J."/>
            <person name="Li Y."/>
            <person name="Mao J."/>
            <person name="Guo H."/>
            <person name="Dou H."/>
            <person name="Li T."/>
            <person name="Mu C."/>
            <person name="Jiang W."/>
            <person name="Fu Q."/>
            <person name="Fu X."/>
            <person name="Miao Y."/>
            <person name="Liu J."/>
            <person name="Yu Q."/>
            <person name="Li R."/>
            <person name="Liao H."/>
            <person name="Li X."/>
            <person name="Kong Y."/>
            <person name="Jiang Z."/>
            <person name="Chourrout D."/>
            <person name="Li R."/>
            <person name="Bao Z."/>
        </authorList>
    </citation>
    <scope>NUCLEOTIDE SEQUENCE [LARGE SCALE GENOMIC DNA]</scope>
    <source>
        <strain evidence="8 9">PY_sf001</strain>
    </source>
</reference>
<evidence type="ECO:0000313" key="8">
    <source>
        <dbReference type="EMBL" id="OWF53229.1"/>
    </source>
</evidence>
<dbReference type="InterPro" id="IPR017907">
    <property type="entry name" value="Znf_RING_CS"/>
</dbReference>
<dbReference type="PROSITE" id="PS50089">
    <property type="entry name" value="ZF_RING_2"/>
    <property type="match status" value="1"/>
</dbReference>
<evidence type="ECO:0000313" key="9">
    <source>
        <dbReference type="Proteomes" id="UP000242188"/>
    </source>
</evidence>
<comment type="caution">
    <text evidence="8">The sequence shown here is derived from an EMBL/GenBank/DDBJ whole genome shotgun (WGS) entry which is preliminary data.</text>
</comment>
<gene>
    <name evidence="8" type="ORF">KP79_PYT11551</name>
</gene>
<keyword evidence="2 4" id="KW-0863">Zinc-finger</keyword>
<dbReference type="InterPro" id="IPR013083">
    <property type="entry name" value="Znf_RING/FYVE/PHD"/>
</dbReference>
<dbReference type="Proteomes" id="UP000242188">
    <property type="component" value="Unassembled WGS sequence"/>
</dbReference>
<feature type="compositionally biased region" description="Acidic residues" evidence="5">
    <location>
        <begin position="122"/>
        <end position="131"/>
    </location>
</feature>
<dbReference type="PROSITE" id="PS00518">
    <property type="entry name" value="ZF_RING_1"/>
    <property type="match status" value="1"/>
</dbReference>
<dbReference type="InterPro" id="IPR001841">
    <property type="entry name" value="Znf_RING"/>
</dbReference>
<dbReference type="GO" id="GO:0061630">
    <property type="term" value="F:ubiquitin protein ligase activity"/>
    <property type="evidence" value="ECO:0007669"/>
    <property type="project" value="TreeGrafter"/>
</dbReference>
<proteinExistence type="predicted"/>
<accession>A0A210QWS1</accession>
<evidence type="ECO:0000256" key="4">
    <source>
        <dbReference type="PROSITE-ProRule" id="PRU00175"/>
    </source>
</evidence>
<organism evidence="8 9">
    <name type="scientific">Mizuhopecten yessoensis</name>
    <name type="common">Japanese scallop</name>
    <name type="synonym">Patinopecten yessoensis</name>
    <dbReference type="NCBI Taxonomy" id="6573"/>
    <lineage>
        <taxon>Eukaryota</taxon>
        <taxon>Metazoa</taxon>
        <taxon>Spiralia</taxon>
        <taxon>Lophotrochozoa</taxon>
        <taxon>Mollusca</taxon>
        <taxon>Bivalvia</taxon>
        <taxon>Autobranchia</taxon>
        <taxon>Pteriomorphia</taxon>
        <taxon>Pectinida</taxon>
        <taxon>Pectinoidea</taxon>
        <taxon>Pectinidae</taxon>
        <taxon>Mizuhopecten</taxon>
    </lineage>
</organism>
<feature type="transmembrane region" description="Helical" evidence="6">
    <location>
        <begin position="239"/>
        <end position="270"/>
    </location>
</feature>
<feature type="region of interest" description="Disordered" evidence="5">
    <location>
        <begin position="115"/>
        <end position="137"/>
    </location>
</feature>
<protein>
    <submittedName>
        <fullName evidence="8">Tripartite motif-containing 13</fullName>
    </submittedName>
</protein>
<evidence type="ECO:0000256" key="6">
    <source>
        <dbReference type="SAM" id="Phobius"/>
    </source>
</evidence>
<sequence length="289" mass="32888">MSQDSEVLEPINRHWYKSLKCSICLDYYNNPHTLKCGHSFCIRCLGHLARNAGEHNPGLNPNQVKLHCPTCRRPLSAKNIRKRQLTVNYCLQEFVENWLSEQSVIRTQTVQVRSVASQSADEGSEEEGDNEEVSRTEYGEVPVRQLLPVMSSSEVDTINNQVERRRVRATSSCGSTSEESDASFTTTRDNQLEQQQQNVVQSMPVFSFTSILRHIAMDVCGVVSDVVRCPNRSVMAVVWSGYTFSIMLISSGFFPYMILYSVLFFLILYAESIEQRRVARERRALAAED</sequence>